<evidence type="ECO:0000313" key="2">
    <source>
        <dbReference type="Proteomes" id="UP001054252"/>
    </source>
</evidence>
<proteinExistence type="predicted"/>
<dbReference type="AlphaFoldDB" id="A0AAV5HUL7"/>
<reference evidence="1 2" key="1">
    <citation type="journal article" date="2021" name="Commun. Biol.">
        <title>The genome of Shorea leprosula (Dipterocarpaceae) highlights the ecological relevance of drought in aseasonal tropical rainforests.</title>
        <authorList>
            <person name="Ng K.K.S."/>
            <person name="Kobayashi M.J."/>
            <person name="Fawcett J.A."/>
            <person name="Hatakeyama M."/>
            <person name="Paape T."/>
            <person name="Ng C.H."/>
            <person name="Ang C.C."/>
            <person name="Tnah L.H."/>
            <person name="Lee C.T."/>
            <person name="Nishiyama T."/>
            <person name="Sese J."/>
            <person name="O'Brien M.J."/>
            <person name="Copetti D."/>
            <person name="Mohd Noor M.I."/>
            <person name="Ong R.C."/>
            <person name="Putra M."/>
            <person name="Sireger I.Z."/>
            <person name="Indrioko S."/>
            <person name="Kosugi Y."/>
            <person name="Izuno A."/>
            <person name="Isagi Y."/>
            <person name="Lee S.L."/>
            <person name="Shimizu K.K."/>
        </authorList>
    </citation>
    <scope>NUCLEOTIDE SEQUENCE [LARGE SCALE GENOMIC DNA]</scope>
    <source>
        <strain evidence="1">214</strain>
    </source>
</reference>
<comment type="caution">
    <text evidence="1">The sequence shown here is derived from an EMBL/GenBank/DDBJ whole genome shotgun (WGS) entry which is preliminary data.</text>
</comment>
<protein>
    <submittedName>
        <fullName evidence="1">Uncharacterized protein</fullName>
    </submittedName>
</protein>
<organism evidence="1 2">
    <name type="scientific">Rubroshorea leprosula</name>
    <dbReference type="NCBI Taxonomy" id="152421"/>
    <lineage>
        <taxon>Eukaryota</taxon>
        <taxon>Viridiplantae</taxon>
        <taxon>Streptophyta</taxon>
        <taxon>Embryophyta</taxon>
        <taxon>Tracheophyta</taxon>
        <taxon>Spermatophyta</taxon>
        <taxon>Magnoliopsida</taxon>
        <taxon>eudicotyledons</taxon>
        <taxon>Gunneridae</taxon>
        <taxon>Pentapetalae</taxon>
        <taxon>rosids</taxon>
        <taxon>malvids</taxon>
        <taxon>Malvales</taxon>
        <taxon>Dipterocarpaceae</taxon>
        <taxon>Rubroshorea</taxon>
    </lineage>
</organism>
<dbReference type="EMBL" id="BPVZ01000004">
    <property type="protein sequence ID" value="GKU91001.1"/>
    <property type="molecule type" value="Genomic_DNA"/>
</dbReference>
<evidence type="ECO:0000313" key="1">
    <source>
        <dbReference type="EMBL" id="GKU91001.1"/>
    </source>
</evidence>
<gene>
    <name evidence="1" type="ORF">SLEP1_g4932</name>
</gene>
<accession>A0AAV5HUL7</accession>
<dbReference type="Proteomes" id="UP001054252">
    <property type="component" value="Unassembled WGS sequence"/>
</dbReference>
<keyword evidence="2" id="KW-1185">Reference proteome</keyword>
<name>A0AAV5HUL7_9ROSI</name>
<sequence>MLSPLLLEPVAFNYGCDANHDIPLAIVTRPTKVCLFTLVHPHACYFPLVL</sequence>